<dbReference type="SMART" id="SM00448">
    <property type="entry name" value="REC"/>
    <property type="match status" value="1"/>
</dbReference>
<evidence type="ECO:0000256" key="3">
    <source>
        <dbReference type="ARBA" id="ARBA00022490"/>
    </source>
</evidence>
<evidence type="ECO:0000256" key="4">
    <source>
        <dbReference type="ARBA" id="ARBA00022491"/>
    </source>
</evidence>
<keyword evidence="8" id="KW-0902">Two-component regulatory system</keyword>
<keyword evidence="4" id="KW-0678">Repressor</keyword>
<dbReference type="InterPro" id="IPR016032">
    <property type="entry name" value="Sig_transdc_resp-reg_C-effctor"/>
</dbReference>
<reference evidence="14" key="1">
    <citation type="submission" date="2019-08" db="EMBL/GenBank/DDBJ databases">
        <authorList>
            <person name="Kucharzyk K."/>
            <person name="Murdoch R.W."/>
            <person name="Higgins S."/>
            <person name="Loffler F."/>
        </authorList>
    </citation>
    <scope>NUCLEOTIDE SEQUENCE</scope>
</reference>
<keyword evidence="12" id="KW-0804">Transcription</keyword>
<proteinExistence type="predicted"/>
<dbReference type="GO" id="GO:0005509">
    <property type="term" value="F:calcium ion binding"/>
    <property type="evidence" value="ECO:0007669"/>
    <property type="project" value="InterPro"/>
</dbReference>
<evidence type="ECO:0000313" key="14">
    <source>
        <dbReference type="EMBL" id="MPM69132.1"/>
    </source>
</evidence>
<keyword evidence="11" id="KW-0010">Activator</keyword>
<dbReference type="PANTHER" id="PTHR44591:SF3">
    <property type="entry name" value="RESPONSE REGULATORY DOMAIN-CONTAINING PROTEIN"/>
    <property type="match status" value="1"/>
</dbReference>
<evidence type="ECO:0000256" key="6">
    <source>
        <dbReference type="ARBA" id="ARBA00022837"/>
    </source>
</evidence>
<gene>
    <name evidence="14" type="primary">spo0A_19</name>
    <name evidence="14" type="ORF">SDC9_116076</name>
</gene>
<name>A0A645BV50_9ZZZZ</name>
<keyword evidence="10" id="KW-0238">DNA-binding</keyword>
<organism evidence="14">
    <name type="scientific">bioreactor metagenome</name>
    <dbReference type="NCBI Taxonomy" id="1076179"/>
    <lineage>
        <taxon>unclassified sequences</taxon>
        <taxon>metagenomes</taxon>
        <taxon>ecological metagenomes</taxon>
    </lineage>
</organism>
<evidence type="ECO:0000256" key="11">
    <source>
        <dbReference type="ARBA" id="ARBA00023159"/>
    </source>
</evidence>
<keyword evidence="3" id="KW-0963">Cytoplasm</keyword>
<dbReference type="GO" id="GO:0005737">
    <property type="term" value="C:cytoplasm"/>
    <property type="evidence" value="ECO:0007669"/>
    <property type="project" value="UniProtKB-SubCell"/>
</dbReference>
<dbReference type="NCBIfam" id="TIGR02875">
    <property type="entry name" value="spore_0_A"/>
    <property type="match status" value="1"/>
</dbReference>
<dbReference type="Gene3D" id="1.10.10.10">
    <property type="entry name" value="Winged helix-like DNA-binding domain superfamily/Winged helix DNA-binding domain"/>
    <property type="match status" value="1"/>
</dbReference>
<dbReference type="Pfam" id="PF00072">
    <property type="entry name" value="Response_reg"/>
    <property type="match status" value="1"/>
</dbReference>
<accession>A0A645BV50</accession>
<keyword evidence="9" id="KW-0805">Transcription regulation</keyword>
<protein>
    <submittedName>
        <fullName evidence="14">Stage 0 sporulation protein A</fullName>
    </submittedName>
</protein>
<evidence type="ECO:0000256" key="12">
    <source>
        <dbReference type="ARBA" id="ARBA00023163"/>
    </source>
</evidence>
<feature type="domain" description="Response regulatory" evidence="13">
    <location>
        <begin position="8"/>
        <end position="125"/>
    </location>
</feature>
<dbReference type="SUPFAM" id="SSF52172">
    <property type="entry name" value="CheY-like"/>
    <property type="match status" value="1"/>
</dbReference>
<dbReference type="AlphaFoldDB" id="A0A645BV50"/>
<dbReference type="GO" id="GO:0030435">
    <property type="term" value="P:sporulation resulting in formation of a cellular spore"/>
    <property type="evidence" value="ECO:0007669"/>
    <property type="project" value="UniProtKB-KW"/>
</dbReference>
<sequence>MSHDAVLKVFIVDSGSDYRYVCSENLKKLGFDVVGDTGDGQEALVAIRRLKPDAVLLDMWFPGFDCAGLIREVKKVMSSGAPKFILVTGITNKKLLEEAFTAGISNCMIKPFDYQSLADKIRQTVNSRKGDMIAGDRVSDYDLEASVTRIIHQVGIPAHIKGYQYLRCAIMMVVRDSRIINEVTKTLYPSVAREFDTTSSRVERAIRHAIEVAWDRGDVDVLNSFFGYTVQNTKGKPTNSEFIAMIADNLRLKMRGMIS</sequence>
<evidence type="ECO:0000256" key="2">
    <source>
        <dbReference type="ARBA" id="ARBA00004496"/>
    </source>
</evidence>
<comment type="subcellular location">
    <subcellularLocation>
        <location evidence="2">Cytoplasm</location>
    </subcellularLocation>
</comment>
<keyword evidence="5" id="KW-0597">Phosphoprotein</keyword>
<dbReference type="InterPro" id="IPR011006">
    <property type="entry name" value="CheY-like_superfamily"/>
</dbReference>
<dbReference type="GO" id="GO:0003700">
    <property type="term" value="F:DNA-binding transcription factor activity"/>
    <property type="evidence" value="ECO:0007669"/>
    <property type="project" value="InterPro"/>
</dbReference>
<dbReference type="PIRSF" id="PIRSF002937">
    <property type="entry name" value="Res_reg_Spo0A"/>
    <property type="match status" value="1"/>
</dbReference>
<keyword evidence="6" id="KW-0106">Calcium</keyword>
<dbReference type="SUPFAM" id="SSF46894">
    <property type="entry name" value="C-terminal effector domain of the bipartite response regulators"/>
    <property type="match status" value="1"/>
</dbReference>
<dbReference type="EMBL" id="VSSQ01022667">
    <property type="protein sequence ID" value="MPM69132.1"/>
    <property type="molecule type" value="Genomic_DNA"/>
</dbReference>
<evidence type="ECO:0000256" key="1">
    <source>
        <dbReference type="ARBA" id="ARBA00001913"/>
    </source>
</evidence>
<dbReference type="InterPro" id="IPR014879">
    <property type="entry name" value="Spo0A_C"/>
</dbReference>
<evidence type="ECO:0000259" key="13">
    <source>
        <dbReference type="PROSITE" id="PS50110"/>
    </source>
</evidence>
<dbReference type="GO" id="GO:0000160">
    <property type="term" value="P:phosphorelay signal transduction system"/>
    <property type="evidence" value="ECO:0007669"/>
    <property type="project" value="UniProtKB-KW"/>
</dbReference>
<comment type="cofactor">
    <cofactor evidence="1">
        <name>Ca(2+)</name>
        <dbReference type="ChEBI" id="CHEBI:29108"/>
    </cofactor>
</comment>
<dbReference type="GO" id="GO:0051606">
    <property type="term" value="P:detection of stimulus"/>
    <property type="evidence" value="ECO:0007669"/>
    <property type="project" value="InterPro"/>
</dbReference>
<dbReference type="PROSITE" id="PS50110">
    <property type="entry name" value="RESPONSE_REGULATORY"/>
    <property type="match status" value="1"/>
</dbReference>
<keyword evidence="7" id="KW-0749">Sporulation</keyword>
<dbReference type="GO" id="GO:0003677">
    <property type="term" value="F:DNA binding"/>
    <property type="evidence" value="ECO:0007669"/>
    <property type="project" value="UniProtKB-KW"/>
</dbReference>
<dbReference type="Pfam" id="PF08769">
    <property type="entry name" value="Spo0A_C"/>
    <property type="match status" value="1"/>
</dbReference>
<dbReference type="GO" id="GO:0042173">
    <property type="term" value="P:regulation of sporulation resulting in formation of a cellular spore"/>
    <property type="evidence" value="ECO:0007669"/>
    <property type="project" value="InterPro"/>
</dbReference>
<dbReference type="InterPro" id="IPR050595">
    <property type="entry name" value="Bact_response_regulator"/>
</dbReference>
<evidence type="ECO:0000256" key="8">
    <source>
        <dbReference type="ARBA" id="ARBA00023012"/>
    </source>
</evidence>
<evidence type="ECO:0000256" key="5">
    <source>
        <dbReference type="ARBA" id="ARBA00022553"/>
    </source>
</evidence>
<evidence type="ECO:0000256" key="7">
    <source>
        <dbReference type="ARBA" id="ARBA00022969"/>
    </source>
</evidence>
<dbReference type="PANTHER" id="PTHR44591">
    <property type="entry name" value="STRESS RESPONSE REGULATOR PROTEIN 1"/>
    <property type="match status" value="1"/>
</dbReference>
<dbReference type="Gene3D" id="3.40.50.2300">
    <property type="match status" value="1"/>
</dbReference>
<comment type="caution">
    <text evidence="14">The sequence shown here is derived from an EMBL/GenBank/DDBJ whole genome shotgun (WGS) entry which is preliminary data.</text>
</comment>
<evidence type="ECO:0000256" key="10">
    <source>
        <dbReference type="ARBA" id="ARBA00023125"/>
    </source>
</evidence>
<evidence type="ECO:0000256" key="9">
    <source>
        <dbReference type="ARBA" id="ARBA00023015"/>
    </source>
</evidence>
<dbReference type="InterPro" id="IPR036388">
    <property type="entry name" value="WH-like_DNA-bd_sf"/>
</dbReference>
<dbReference type="InterPro" id="IPR012052">
    <property type="entry name" value="Spore_0_A"/>
</dbReference>
<dbReference type="InterPro" id="IPR001789">
    <property type="entry name" value="Sig_transdc_resp-reg_receiver"/>
</dbReference>